<sequence>MSLPRSEDLPVGVGLGPSTRLDAAAVQRVLDAAAVLQVRRSEAAALAAGERLTEGQVVARGVAGIHEWLHTTSAAWRENLSVRPSASTTQLRAGLPANRAFVESGARMVSVFDYYGLDTDARLLLANERVGDYLFARAPVQMKIIDRALVLLDGPIFDGSVSVMAIHAGPCLEAAWRYWDAVVASAVPVEDAGISDLGVLSKRQRQVVALMASDLGDEAIAASLGVSVRTVRSEVAAVLAALGVKSRFAAGVRVQMWGHS</sequence>
<keyword evidence="2" id="KW-0238">DNA-binding</keyword>
<dbReference type="PROSITE" id="PS50043">
    <property type="entry name" value="HTH_LUXR_2"/>
    <property type="match status" value="1"/>
</dbReference>
<gene>
    <name evidence="5" type="ORF">GCM10023349_26020</name>
</gene>
<protein>
    <recommendedName>
        <fullName evidence="4">HTH luxR-type domain-containing protein</fullName>
    </recommendedName>
</protein>
<dbReference type="SMART" id="SM00421">
    <property type="entry name" value="HTH_LUXR"/>
    <property type="match status" value="1"/>
</dbReference>
<dbReference type="Gene3D" id="1.10.10.10">
    <property type="entry name" value="Winged helix-like DNA-binding domain superfamily/Winged helix DNA-binding domain"/>
    <property type="match status" value="1"/>
</dbReference>
<keyword evidence="1" id="KW-0805">Transcription regulation</keyword>
<accession>A0ABP8XFL0</accession>
<keyword evidence="6" id="KW-1185">Reference proteome</keyword>
<dbReference type="InterPro" id="IPR000792">
    <property type="entry name" value="Tscrpt_reg_LuxR_C"/>
</dbReference>
<dbReference type="InterPro" id="IPR039420">
    <property type="entry name" value="WalR-like"/>
</dbReference>
<keyword evidence="3" id="KW-0804">Transcription</keyword>
<dbReference type="CDD" id="cd06170">
    <property type="entry name" value="LuxR_C_like"/>
    <property type="match status" value="1"/>
</dbReference>
<proteinExistence type="predicted"/>
<reference evidence="6" key="1">
    <citation type="journal article" date="2019" name="Int. J. Syst. Evol. Microbiol.">
        <title>The Global Catalogue of Microorganisms (GCM) 10K type strain sequencing project: providing services to taxonomists for standard genome sequencing and annotation.</title>
        <authorList>
            <consortium name="The Broad Institute Genomics Platform"/>
            <consortium name="The Broad Institute Genome Sequencing Center for Infectious Disease"/>
            <person name="Wu L."/>
            <person name="Ma J."/>
        </authorList>
    </citation>
    <scope>NUCLEOTIDE SEQUENCE [LARGE SCALE GENOMIC DNA]</scope>
    <source>
        <strain evidence="6">JCM 18531</strain>
    </source>
</reference>
<evidence type="ECO:0000259" key="4">
    <source>
        <dbReference type="PROSITE" id="PS50043"/>
    </source>
</evidence>
<feature type="domain" description="HTH luxR-type" evidence="4">
    <location>
        <begin position="193"/>
        <end position="258"/>
    </location>
</feature>
<evidence type="ECO:0000256" key="1">
    <source>
        <dbReference type="ARBA" id="ARBA00023015"/>
    </source>
</evidence>
<dbReference type="SUPFAM" id="SSF46894">
    <property type="entry name" value="C-terminal effector domain of the bipartite response regulators"/>
    <property type="match status" value="1"/>
</dbReference>
<dbReference type="PANTHER" id="PTHR43214:SF24">
    <property type="entry name" value="TRANSCRIPTIONAL REGULATORY PROTEIN NARL-RELATED"/>
    <property type="match status" value="1"/>
</dbReference>
<comment type="caution">
    <text evidence="5">The sequence shown here is derived from an EMBL/GenBank/DDBJ whole genome shotgun (WGS) entry which is preliminary data.</text>
</comment>
<dbReference type="Pfam" id="PF00196">
    <property type="entry name" value="GerE"/>
    <property type="match status" value="1"/>
</dbReference>
<evidence type="ECO:0000313" key="6">
    <source>
        <dbReference type="Proteomes" id="UP001499974"/>
    </source>
</evidence>
<dbReference type="RefSeq" id="WP_345521730.1">
    <property type="nucleotide sequence ID" value="NZ_BAABKM010000002.1"/>
</dbReference>
<evidence type="ECO:0000256" key="3">
    <source>
        <dbReference type="ARBA" id="ARBA00023163"/>
    </source>
</evidence>
<dbReference type="PANTHER" id="PTHR43214">
    <property type="entry name" value="TWO-COMPONENT RESPONSE REGULATOR"/>
    <property type="match status" value="1"/>
</dbReference>
<evidence type="ECO:0000313" key="5">
    <source>
        <dbReference type="EMBL" id="GAA4706609.1"/>
    </source>
</evidence>
<evidence type="ECO:0000256" key="2">
    <source>
        <dbReference type="ARBA" id="ARBA00023125"/>
    </source>
</evidence>
<dbReference type="EMBL" id="BAABKM010000002">
    <property type="protein sequence ID" value="GAA4706609.1"/>
    <property type="molecule type" value="Genomic_DNA"/>
</dbReference>
<organism evidence="5 6">
    <name type="scientific">Nocardioides conyzicola</name>
    <dbReference type="NCBI Taxonomy" id="1651781"/>
    <lineage>
        <taxon>Bacteria</taxon>
        <taxon>Bacillati</taxon>
        <taxon>Actinomycetota</taxon>
        <taxon>Actinomycetes</taxon>
        <taxon>Propionibacteriales</taxon>
        <taxon>Nocardioidaceae</taxon>
        <taxon>Nocardioides</taxon>
    </lineage>
</organism>
<dbReference type="InterPro" id="IPR016032">
    <property type="entry name" value="Sig_transdc_resp-reg_C-effctor"/>
</dbReference>
<dbReference type="Proteomes" id="UP001499974">
    <property type="component" value="Unassembled WGS sequence"/>
</dbReference>
<dbReference type="InterPro" id="IPR036388">
    <property type="entry name" value="WH-like_DNA-bd_sf"/>
</dbReference>
<name>A0ABP8XFL0_9ACTN</name>